<dbReference type="PROSITE" id="PS50932">
    <property type="entry name" value="HTH_LACI_2"/>
    <property type="match status" value="1"/>
</dbReference>
<dbReference type="AlphaFoldDB" id="A0A4R2CFF0"/>
<dbReference type="GO" id="GO:0003700">
    <property type="term" value="F:DNA-binding transcription factor activity"/>
    <property type="evidence" value="ECO:0007669"/>
    <property type="project" value="TreeGrafter"/>
</dbReference>
<dbReference type="Pfam" id="PF00356">
    <property type="entry name" value="LacI"/>
    <property type="match status" value="1"/>
</dbReference>
<accession>A0A4R2CFF0</accession>
<name>A0A4R2CFF0_SHIGR</name>
<evidence type="ECO:0000313" key="7">
    <source>
        <dbReference type="Proteomes" id="UP000295351"/>
    </source>
</evidence>
<dbReference type="InterPro" id="IPR028082">
    <property type="entry name" value="Peripla_BP_I"/>
</dbReference>
<dbReference type="EMBL" id="SLVX01000017">
    <property type="protein sequence ID" value="TCN39376.1"/>
    <property type="molecule type" value="Genomic_DNA"/>
</dbReference>
<reference evidence="6 7" key="1">
    <citation type="submission" date="2019-03" db="EMBL/GenBank/DDBJ databases">
        <title>Genomic Encyclopedia of Type Strains, Phase IV (KMG-IV): sequencing the most valuable type-strain genomes for metagenomic binning, comparative biology and taxonomic classification.</title>
        <authorList>
            <person name="Goeker M."/>
        </authorList>
    </citation>
    <scope>NUCLEOTIDE SEQUENCE [LARGE SCALE GENOMIC DNA]</scope>
    <source>
        <strain evidence="6 7">DSM 18401</strain>
    </source>
</reference>
<evidence type="ECO:0000256" key="3">
    <source>
        <dbReference type="ARBA" id="ARBA00023125"/>
    </source>
</evidence>
<keyword evidence="1" id="KW-0678">Repressor</keyword>
<dbReference type="GO" id="GO:0000976">
    <property type="term" value="F:transcription cis-regulatory region binding"/>
    <property type="evidence" value="ECO:0007669"/>
    <property type="project" value="TreeGrafter"/>
</dbReference>
<dbReference type="SMART" id="SM00354">
    <property type="entry name" value="HTH_LACI"/>
    <property type="match status" value="1"/>
</dbReference>
<dbReference type="RefSeq" id="WP_133035807.1">
    <property type="nucleotide sequence ID" value="NZ_JBHMAM010000018.1"/>
</dbReference>
<dbReference type="PANTHER" id="PTHR30146:SF95">
    <property type="entry name" value="RIBOSE OPERON REPRESSOR"/>
    <property type="match status" value="1"/>
</dbReference>
<evidence type="ECO:0000256" key="2">
    <source>
        <dbReference type="ARBA" id="ARBA00023015"/>
    </source>
</evidence>
<proteinExistence type="predicted"/>
<dbReference type="InterPro" id="IPR010982">
    <property type="entry name" value="Lambda_DNA-bd_dom_sf"/>
</dbReference>
<dbReference type="CDD" id="cd06278">
    <property type="entry name" value="PBP1_LacI-like"/>
    <property type="match status" value="1"/>
</dbReference>
<protein>
    <submittedName>
        <fullName evidence="6">DNA-binding LacI/PurR family transcriptional regulator</fullName>
    </submittedName>
</protein>
<feature type="domain" description="HTH lacI-type" evidence="5">
    <location>
        <begin position="6"/>
        <end position="63"/>
    </location>
</feature>
<dbReference type="Pfam" id="PF13377">
    <property type="entry name" value="Peripla_BP_3"/>
    <property type="match status" value="1"/>
</dbReference>
<evidence type="ECO:0000256" key="1">
    <source>
        <dbReference type="ARBA" id="ARBA00022491"/>
    </source>
</evidence>
<dbReference type="Gene3D" id="3.40.50.2300">
    <property type="match status" value="2"/>
</dbReference>
<dbReference type="SUPFAM" id="SSF47413">
    <property type="entry name" value="lambda repressor-like DNA-binding domains"/>
    <property type="match status" value="1"/>
</dbReference>
<comment type="caution">
    <text evidence="6">The sequence shown here is derived from an EMBL/GenBank/DDBJ whole genome shotgun (WGS) entry which is preliminary data.</text>
</comment>
<dbReference type="SUPFAM" id="SSF53822">
    <property type="entry name" value="Periplasmic binding protein-like I"/>
    <property type="match status" value="1"/>
</dbReference>
<evidence type="ECO:0000313" key="6">
    <source>
        <dbReference type="EMBL" id="TCN39376.1"/>
    </source>
</evidence>
<organism evidence="6 7">
    <name type="scientific">Shinella granuli</name>
    <dbReference type="NCBI Taxonomy" id="323621"/>
    <lineage>
        <taxon>Bacteria</taxon>
        <taxon>Pseudomonadati</taxon>
        <taxon>Pseudomonadota</taxon>
        <taxon>Alphaproteobacteria</taxon>
        <taxon>Hyphomicrobiales</taxon>
        <taxon>Rhizobiaceae</taxon>
        <taxon>Shinella</taxon>
    </lineage>
</organism>
<dbReference type="InterPro" id="IPR046335">
    <property type="entry name" value="LacI/GalR-like_sensor"/>
</dbReference>
<dbReference type="Proteomes" id="UP000295351">
    <property type="component" value="Unassembled WGS sequence"/>
</dbReference>
<keyword evidence="2" id="KW-0805">Transcription regulation</keyword>
<evidence type="ECO:0000259" key="5">
    <source>
        <dbReference type="PROSITE" id="PS50932"/>
    </source>
</evidence>
<dbReference type="CDD" id="cd01392">
    <property type="entry name" value="HTH_LacI"/>
    <property type="match status" value="1"/>
</dbReference>
<keyword evidence="7" id="KW-1185">Reference proteome</keyword>
<dbReference type="PANTHER" id="PTHR30146">
    <property type="entry name" value="LACI-RELATED TRANSCRIPTIONAL REPRESSOR"/>
    <property type="match status" value="1"/>
</dbReference>
<dbReference type="Gene3D" id="1.10.260.40">
    <property type="entry name" value="lambda repressor-like DNA-binding domains"/>
    <property type="match status" value="1"/>
</dbReference>
<dbReference type="InterPro" id="IPR000843">
    <property type="entry name" value="HTH_LacI"/>
</dbReference>
<sequence length="344" mass="37966">MKKRRVTSTDVARKAGVSQSAVSRTFSPWPTQSGVSAEIREKVLRAAKELGYQPNAIARSLITQRSRIVGVLFSYLDNPFYARALELLCHGLQARGYHALVFMMSDTLQDIDSTVSDILQYQVDGLLTASVELSSKLCIECTERGIPVVMFNRTQDDPGLSAVTTDNIGGGRLAAKALLDAGCERLAVLAGWEGASTSRDREFGFRAELHARGAELFERANGNFNLEDTAQATRAFFKDRNPAERPDALFVINDYMAIRAMDVIRNELGLRIPEDVSVVGFDDISTAAQPTYGLTTVRQPINRMVEASLRLLFEQIEDSAAQPEHVMLGAQLVERHSVRRKSSP</sequence>
<evidence type="ECO:0000256" key="4">
    <source>
        <dbReference type="ARBA" id="ARBA00023163"/>
    </source>
</evidence>
<keyword evidence="4" id="KW-0804">Transcription</keyword>
<keyword evidence="3 6" id="KW-0238">DNA-binding</keyword>
<gene>
    <name evidence="6" type="ORF">EV665_1174</name>
</gene>